<dbReference type="RefSeq" id="WP_416207416.1">
    <property type="nucleotide sequence ID" value="NZ_JBBKTX010000034.1"/>
</dbReference>
<dbReference type="EMBL" id="JBBKTX010000034">
    <property type="protein sequence ID" value="MFK4754586.1"/>
    <property type="molecule type" value="Genomic_DNA"/>
</dbReference>
<evidence type="ECO:0000313" key="5">
    <source>
        <dbReference type="Proteomes" id="UP001620597"/>
    </source>
</evidence>
<dbReference type="Pfam" id="PF04319">
    <property type="entry name" value="NifZ"/>
    <property type="match status" value="1"/>
</dbReference>
<name>A0ABW8NNL7_9GAMM</name>
<feature type="region of interest" description="Disordered" evidence="3">
    <location>
        <begin position="139"/>
        <end position="161"/>
    </location>
</feature>
<organism evidence="4 5">
    <name type="scientific">Oceanobacter antarcticus</name>
    <dbReference type="NCBI Taxonomy" id="3133425"/>
    <lineage>
        <taxon>Bacteria</taxon>
        <taxon>Pseudomonadati</taxon>
        <taxon>Pseudomonadota</taxon>
        <taxon>Gammaproteobacteria</taxon>
        <taxon>Oceanospirillales</taxon>
        <taxon>Oceanospirillaceae</taxon>
        <taxon>Oceanobacter</taxon>
    </lineage>
</organism>
<evidence type="ECO:0000256" key="3">
    <source>
        <dbReference type="SAM" id="MobiDB-lite"/>
    </source>
</evidence>
<comment type="similarity">
    <text evidence="1">Belongs to the NifZ family.</text>
</comment>
<gene>
    <name evidence="4" type="ORF">WG929_19450</name>
</gene>
<dbReference type="Proteomes" id="UP001620597">
    <property type="component" value="Unassembled WGS sequence"/>
</dbReference>
<protein>
    <submittedName>
        <fullName evidence="4">Nitrogen fixation protein NifZ</fullName>
    </submittedName>
</protein>
<sequence>MKPAYEYGDEVRLIRNVRNDGTYPGKEVGEMLIQRGAIGCVYDVGTYLQDQLIYRVHFLDTGTTVGCREEELIAADAPWISNRFEFRDAVISTVSMSSQGETIVQPGDLGEVEKVIREEGALFYHARFHSRTFRVPEEALEAPEQERSADTADPQQVGGGA</sequence>
<proteinExistence type="inferred from homology"/>
<dbReference type="InterPro" id="IPR007415">
    <property type="entry name" value="Nitrogenase_MoFe_mat_NifZ"/>
</dbReference>
<comment type="caution">
    <text evidence="4">The sequence shown here is derived from an EMBL/GenBank/DDBJ whole genome shotgun (WGS) entry which is preliminary data.</text>
</comment>
<keyword evidence="2" id="KW-0535">Nitrogen fixation</keyword>
<reference evidence="4 5" key="1">
    <citation type="submission" date="2024-03" db="EMBL/GenBank/DDBJ databases">
        <title>High-quality draft genome sequence of Oceanobacter sp. wDCs-4.</title>
        <authorList>
            <person name="Dong C."/>
        </authorList>
    </citation>
    <scope>NUCLEOTIDE SEQUENCE [LARGE SCALE GENOMIC DNA]</scope>
    <source>
        <strain evidence="5">wDCs-4</strain>
    </source>
</reference>
<evidence type="ECO:0000256" key="1">
    <source>
        <dbReference type="ARBA" id="ARBA00008027"/>
    </source>
</evidence>
<keyword evidence="5" id="KW-1185">Reference proteome</keyword>
<accession>A0ABW8NNL7</accession>
<evidence type="ECO:0000313" key="4">
    <source>
        <dbReference type="EMBL" id="MFK4754586.1"/>
    </source>
</evidence>
<evidence type="ECO:0000256" key="2">
    <source>
        <dbReference type="ARBA" id="ARBA00023231"/>
    </source>
</evidence>